<dbReference type="Pfam" id="PF02598">
    <property type="entry name" value="Methyltrn_RNA_3"/>
    <property type="match status" value="1"/>
</dbReference>
<dbReference type="EMBL" id="GL996527">
    <property type="protein sequence ID" value="EGV62932.1"/>
    <property type="molecule type" value="Genomic_DNA"/>
</dbReference>
<name>G3B942_CANTC</name>
<dbReference type="EMBL" id="GL996527">
    <property type="protein sequence ID" value="EGV62931.1"/>
    <property type="molecule type" value="Genomic_DNA"/>
</dbReference>
<dbReference type="AlphaFoldDB" id="G3B942"/>
<dbReference type="SUPFAM" id="SSF75217">
    <property type="entry name" value="alpha/beta knot"/>
    <property type="match status" value="1"/>
</dbReference>
<dbReference type="HOGENOM" id="CLU_061859_0_0_1"/>
<dbReference type="KEGG" id="cten:18248081"/>
<dbReference type="InterPro" id="IPR029026">
    <property type="entry name" value="tRNA_m1G_MTases_N"/>
</dbReference>
<dbReference type="Proteomes" id="UP000000707">
    <property type="component" value="Unassembled WGS sequence"/>
</dbReference>
<gene>
    <name evidence="3" type="ORF">CANTEDRAFT_115920</name>
</gene>
<reference evidence="3 4" key="1">
    <citation type="journal article" date="2011" name="Proc. Natl. Acad. Sci. U.S.A.">
        <title>Comparative genomics of xylose-fermenting fungi for enhanced biofuel production.</title>
        <authorList>
            <person name="Wohlbach D.J."/>
            <person name="Kuo A."/>
            <person name="Sato T.K."/>
            <person name="Potts K.M."/>
            <person name="Salamov A.A."/>
            <person name="LaButti K.M."/>
            <person name="Sun H."/>
            <person name="Clum A."/>
            <person name="Pangilinan J.L."/>
            <person name="Lindquist E.A."/>
            <person name="Lucas S."/>
            <person name="Lapidus A."/>
            <person name="Jin M."/>
            <person name="Gunawan C."/>
            <person name="Balan V."/>
            <person name="Dale B.E."/>
            <person name="Jeffries T.W."/>
            <person name="Zinkel R."/>
            <person name="Barry K.W."/>
            <person name="Grigoriev I.V."/>
            <person name="Gasch A.P."/>
        </authorList>
    </citation>
    <scope>NUCLEOTIDE SEQUENCE [LARGE SCALE GENOMIC DNA]</scope>
    <source>
        <strain evidence="3">ATCC 10573</strain>
        <strain evidence="4">ATCC 10573 / BCRC 21748 / CBS 615 / JCM 9827 / NBRC 10315 / NRRL Y-1498 / VKM Y-70</strain>
    </source>
</reference>
<dbReference type="InterPro" id="IPR029028">
    <property type="entry name" value="Alpha/beta_knot_MTases"/>
</dbReference>
<dbReference type="OrthoDB" id="361029at2759"/>
<evidence type="ECO:0000256" key="1">
    <source>
        <dbReference type="ARBA" id="ARBA00009841"/>
    </source>
</evidence>
<proteinExistence type="inferred from homology"/>
<dbReference type="eggNOG" id="KOG3925">
    <property type="taxonomic scope" value="Eukaryota"/>
</dbReference>
<dbReference type="PANTHER" id="PTHR12150:SF13">
    <property type="entry name" value="METHYLTRANSFERASE C9ORF114-RELATED"/>
    <property type="match status" value="1"/>
</dbReference>
<sequence>MAKRKAEIVNKPTKKPHKSSPEVQFSICLPSSLISYANASNLEQITNIAYQVAKAATIYNVPEIIILDVPTIDAQYEILESKANKAVKIDKKIKFNEILEPPVQQQIVPNQPQNVQENHNNHELFESLLQFFITPPYLVKAMLKDNKYTKKFKYAQTLPKLSTLPFMGNNGTHNDFKEGLSIPKKSPGNKKQRNKLKVTKYVNIGHAQPFELTQEVPVNVRVTVDLKNKTIVSPLHAYGVIGYKSSFGYHTRIARNFNEIFTKSAFPTGYTSSIYVNCANYFSSEPADTTNNIQLNSSENNRVLLVFGNPKDLEFSFKQDKSLSVPSFTDLFDQKLCIPPTIKVEDAVLIALTKLYNL</sequence>
<dbReference type="STRING" id="590646.G3B942"/>
<organism evidence="4">
    <name type="scientific">Candida tenuis (strain ATCC 10573 / BCRC 21748 / CBS 615 / JCM 9827 / NBRC 10315 / NRRL Y-1498 / VKM Y-70)</name>
    <name type="common">Yeast</name>
    <name type="synonym">Yamadazyma tenuis</name>
    <dbReference type="NCBI Taxonomy" id="590646"/>
    <lineage>
        <taxon>Eukaryota</taxon>
        <taxon>Fungi</taxon>
        <taxon>Dikarya</taxon>
        <taxon>Ascomycota</taxon>
        <taxon>Saccharomycotina</taxon>
        <taxon>Pichiomycetes</taxon>
        <taxon>Debaryomycetaceae</taxon>
        <taxon>Yamadazyma</taxon>
    </lineage>
</organism>
<keyword evidence="4" id="KW-1185">Reference proteome</keyword>
<feature type="region of interest" description="Disordered" evidence="2">
    <location>
        <begin position="1"/>
        <end position="21"/>
    </location>
</feature>
<dbReference type="CDD" id="cd18086">
    <property type="entry name" value="HsC9orf114-like"/>
    <property type="match status" value="1"/>
</dbReference>
<evidence type="ECO:0000313" key="4">
    <source>
        <dbReference type="Proteomes" id="UP000000707"/>
    </source>
</evidence>
<accession>G3B942</accession>
<evidence type="ECO:0000313" key="3">
    <source>
        <dbReference type="EMBL" id="EGV62931.1"/>
    </source>
</evidence>
<dbReference type="GeneID" id="18248081"/>
<dbReference type="PANTHER" id="PTHR12150">
    <property type="entry name" value="CLASS IV SAM-BINDING METHYLTRANSFERASE-RELATED"/>
    <property type="match status" value="1"/>
</dbReference>
<dbReference type="RefSeq" id="XP_006689102.1">
    <property type="nucleotide sequence ID" value="XM_006689039.1"/>
</dbReference>
<evidence type="ECO:0000256" key="2">
    <source>
        <dbReference type="SAM" id="MobiDB-lite"/>
    </source>
</evidence>
<protein>
    <submittedName>
        <fullName evidence="3">DUF171-domain-containing protein</fullName>
    </submittedName>
</protein>
<dbReference type="Gene3D" id="3.40.1280.10">
    <property type="match status" value="2"/>
</dbReference>
<dbReference type="InterPro" id="IPR003750">
    <property type="entry name" value="Put_MeTrfase-C9orf114-like"/>
</dbReference>
<comment type="similarity">
    <text evidence="1">Belongs to the class IV-like SAM-binding methyltransferase superfamily.</text>
</comment>